<evidence type="ECO:0000313" key="4">
    <source>
        <dbReference type="Proteomes" id="UP000001072"/>
    </source>
</evidence>
<dbReference type="VEuPathDB" id="FungiDB:MELLADRAFT_103724"/>
<gene>
    <name evidence="3" type="ORF">MELLADRAFT_103724</name>
</gene>
<name>F4RC63_MELLP</name>
<keyword evidence="4" id="KW-1185">Reference proteome</keyword>
<sequence>MPLNPYKTSPYHSKSVKRWQHLVRKNASLRTMSKYEMTIVHSLVRRHLRVLMGRESNQAPIPPSLSGPEKEGLLERFPEGDPMPVGWRQIVLPVILEQFNLLARKYKDQCNNPEVLEYHYVVAQKKKVLEQYRAYMIKSGASPRLVSIFQPRNYSLLGDFFEVKVSAAITSVNEVHFLVPKWWSKDTLSFIETIEKHVHFNSTSRSDYPGTIRPAHKYIPTDSKDYGVVTRHLPSDMYSNDFEDAGNDYYTSDEDVSDVELEDNSEIDSKTHPSDTTRLQDEIESLKGDLQKSNNTLLEFQNQIQQLMPIRLEELMKAKEDINIIKAKLDSLQNVGGGAQLENSEAEVQGVGQLKNSESEVQAGAQFNTAETEVDVGGGAQLDTSESEELDVPQPMHLSIESSL</sequence>
<dbReference type="KEGG" id="mlr:MELLADRAFT_103724"/>
<proteinExistence type="predicted"/>
<feature type="coiled-coil region" evidence="1">
    <location>
        <begin position="276"/>
        <end position="335"/>
    </location>
</feature>
<protein>
    <submittedName>
        <fullName evidence="3">Uncharacterized protein</fullName>
    </submittedName>
</protein>
<feature type="compositionally biased region" description="Polar residues" evidence="2">
    <location>
        <begin position="354"/>
        <end position="371"/>
    </location>
</feature>
<reference evidence="4" key="1">
    <citation type="journal article" date="2011" name="Proc. Natl. Acad. Sci. U.S.A.">
        <title>Obligate biotrophy features unraveled by the genomic analysis of rust fungi.</title>
        <authorList>
            <person name="Duplessis S."/>
            <person name="Cuomo C.A."/>
            <person name="Lin Y.-C."/>
            <person name="Aerts A."/>
            <person name="Tisserant E."/>
            <person name="Veneault-Fourrey C."/>
            <person name="Joly D.L."/>
            <person name="Hacquard S."/>
            <person name="Amselem J."/>
            <person name="Cantarel B.L."/>
            <person name="Chiu R."/>
            <person name="Coutinho P.M."/>
            <person name="Feau N."/>
            <person name="Field M."/>
            <person name="Frey P."/>
            <person name="Gelhaye E."/>
            <person name="Goldberg J."/>
            <person name="Grabherr M.G."/>
            <person name="Kodira C.D."/>
            <person name="Kohler A."/>
            <person name="Kuees U."/>
            <person name="Lindquist E.A."/>
            <person name="Lucas S.M."/>
            <person name="Mago R."/>
            <person name="Mauceli E."/>
            <person name="Morin E."/>
            <person name="Murat C."/>
            <person name="Pangilinan J.L."/>
            <person name="Park R."/>
            <person name="Pearson M."/>
            <person name="Quesneville H."/>
            <person name="Rouhier N."/>
            <person name="Sakthikumar S."/>
            <person name="Salamov A.A."/>
            <person name="Schmutz J."/>
            <person name="Selles B."/>
            <person name="Shapiro H."/>
            <person name="Tanguay P."/>
            <person name="Tuskan G.A."/>
            <person name="Henrissat B."/>
            <person name="Van de Peer Y."/>
            <person name="Rouze P."/>
            <person name="Ellis J.G."/>
            <person name="Dodds P.N."/>
            <person name="Schein J.E."/>
            <person name="Zhong S."/>
            <person name="Hamelin R.C."/>
            <person name="Grigoriev I.V."/>
            <person name="Szabo L.J."/>
            <person name="Martin F."/>
        </authorList>
    </citation>
    <scope>NUCLEOTIDE SEQUENCE [LARGE SCALE GENOMIC DNA]</scope>
    <source>
        <strain evidence="4">98AG31 / pathotype 3-4-7</strain>
    </source>
</reference>
<evidence type="ECO:0000256" key="1">
    <source>
        <dbReference type="SAM" id="Coils"/>
    </source>
</evidence>
<organism evidence="4">
    <name type="scientific">Melampsora larici-populina (strain 98AG31 / pathotype 3-4-7)</name>
    <name type="common">Poplar leaf rust fungus</name>
    <dbReference type="NCBI Taxonomy" id="747676"/>
    <lineage>
        <taxon>Eukaryota</taxon>
        <taxon>Fungi</taxon>
        <taxon>Dikarya</taxon>
        <taxon>Basidiomycota</taxon>
        <taxon>Pucciniomycotina</taxon>
        <taxon>Pucciniomycetes</taxon>
        <taxon>Pucciniales</taxon>
        <taxon>Melampsoraceae</taxon>
        <taxon>Melampsora</taxon>
    </lineage>
</organism>
<keyword evidence="1" id="KW-0175">Coiled coil</keyword>
<dbReference type="EMBL" id="GL883096">
    <property type="protein sequence ID" value="EGG09681.1"/>
    <property type="molecule type" value="Genomic_DNA"/>
</dbReference>
<feature type="region of interest" description="Disordered" evidence="2">
    <location>
        <begin position="354"/>
        <end position="404"/>
    </location>
</feature>
<dbReference type="AlphaFoldDB" id="F4RC63"/>
<evidence type="ECO:0000256" key="2">
    <source>
        <dbReference type="SAM" id="MobiDB-lite"/>
    </source>
</evidence>
<dbReference type="RefSeq" id="XP_007406735.1">
    <property type="nucleotide sequence ID" value="XM_007406673.1"/>
</dbReference>
<accession>F4RC63</accession>
<dbReference type="InParanoid" id="F4RC63"/>
<dbReference type="Proteomes" id="UP000001072">
    <property type="component" value="Unassembled WGS sequence"/>
</dbReference>
<evidence type="ECO:0000313" key="3">
    <source>
        <dbReference type="EMBL" id="EGG09681.1"/>
    </source>
</evidence>
<dbReference type="HOGENOM" id="CLU_027439_1_0_1"/>
<dbReference type="GeneID" id="18922059"/>